<evidence type="ECO:0008006" key="4">
    <source>
        <dbReference type="Google" id="ProtNLM"/>
    </source>
</evidence>
<evidence type="ECO:0000313" key="3">
    <source>
        <dbReference type="Proteomes" id="UP000182840"/>
    </source>
</evidence>
<dbReference type="Proteomes" id="UP000182840">
    <property type="component" value="Chromosome"/>
</dbReference>
<feature type="transmembrane region" description="Helical" evidence="1">
    <location>
        <begin position="46"/>
        <end position="67"/>
    </location>
</feature>
<protein>
    <recommendedName>
        <fullName evidence="4">DUF2177 domain-containing protein</fullName>
    </recommendedName>
</protein>
<keyword evidence="1" id="KW-0472">Membrane</keyword>
<dbReference type="RefSeq" id="WP_072602406.1">
    <property type="nucleotide sequence ID" value="NZ_CP018171.1"/>
</dbReference>
<evidence type="ECO:0000256" key="1">
    <source>
        <dbReference type="SAM" id="Phobius"/>
    </source>
</evidence>
<dbReference type="AlphaFoldDB" id="A0A1L3SNL9"/>
<organism evidence="2 3">
    <name type="scientific">Aquibium oceanicum</name>
    <dbReference type="NCBI Taxonomy" id="1670800"/>
    <lineage>
        <taxon>Bacteria</taxon>
        <taxon>Pseudomonadati</taxon>
        <taxon>Pseudomonadota</taxon>
        <taxon>Alphaproteobacteria</taxon>
        <taxon>Hyphomicrobiales</taxon>
        <taxon>Phyllobacteriaceae</taxon>
        <taxon>Aquibium</taxon>
    </lineage>
</organism>
<proteinExistence type="predicted"/>
<evidence type="ECO:0000313" key="2">
    <source>
        <dbReference type="EMBL" id="APH70996.1"/>
    </source>
</evidence>
<feature type="transmembrane region" description="Helical" evidence="1">
    <location>
        <begin position="73"/>
        <end position="91"/>
    </location>
</feature>
<keyword evidence="1" id="KW-0812">Transmembrane</keyword>
<reference evidence="3" key="1">
    <citation type="submission" date="2016-11" db="EMBL/GenBank/DDBJ databases">
        <title>Mesorhizobium oceanicum sp. nov., isolated from deep seawater in South China Sea.</title>
        <authorList>
            <person name="Fu G.-Y."/>
        </authorList>
    </citation>
    <scope>NUCLEOTIDE SEQUENCE [LARGE SCALE GENOMIC DNA]</scope>
    <source>
        <strain evidence="3">B7</strain>
    </source>
</reference>
<feature type="transmembrane region" description="Helical" evidence="1">
    <location>
        <begin position="111"/>
        <end position="133"/>
    </location>
</feature>
<dbReference type="EMBL" id="CP018171">
    <property type="protein sequence ID" value="APH70996.1"/>
    <property type="molecule type" value="Genomic_DNA"/>
</dbReference>
<feature type="transmembrane region" description="Helical" evidence="1">
    <location>
        <begin position="6"/>
        <end position="25"/>
    </location>
</feature>
<keyword evidence="3" id="KW-1185">Reference proteome</keyword>
<dbReference type="STRING" id="1670800.BSQ44_06105"/>
<dbReference type="InterPro" id="IPR018687">
    <property type="entry name" value="DUF2177_membr"/>
</dbReference>
<dbReference type="Pfam" id="PF09945">
    <property type="entry name" value="DUF2177"/>
    <property type="match status" value="1"/>
</dbReference>
<keyword evidence="1" id="KW-1133">Transmembrane helix</keyword>
<accession>A0A1L3SNL9</accession>
<dbReference type="OrthoDB" id="166547at2"/>
<sequence>MTRYAVAYVATFIIFLGIDAVWLSTMSQRLYRQYLGDVLAENFSPVPAVVFYLLYVVGMIIFALSPAFATGKWTTAALYGALFGFFAYATYDLTSHATIRGWPAIITVVDIAWGTLVTSVSAALAFIVVQYFYPQT</sequence>
<dbReference type="KEGG" id="meso:BSQ44_06105"/>
<name>A0A1L3SNL9_9HYPH</name>
<gene>
    <name evidence="2" type="ORF">BSQ44_06105</name>
</gene>